<dbReference type="EC" id="1.3.1.9" evidence="9"/>
<proteinExistence type="inferred from homology"/>
<gene>
    <name evidence="13" type="ORF">SAMN04488004_13121</name>
</gene>
<dbReference type="InterPro" id="IPR002347">
    <property type="entry name" value="SDR_fam"/>
</dbReference>
<dbReference type="PIRSF" id="PIRSF000094">
    <property type="entry name" value="Enoyl-ACP_rdct"/>
    <property type="match status" value="1"/>
</dbReference>
<feature type="binding site" evidence="11">
    <location>
        <position position="162"/>
    </location>
    <ligand>
        <name>NAD(+)</name>
        <dbReference type="ChEBI" id="CHEBI:57540"/>
    </ligand>
</feature>
<evidence type="ECO:0000313" key="13">
    <source>
        <dbReference type="EMBL" id="SFL59978.1"/>
    </source>
</evidence>
<feature type="signal peptide" evidence="12">
    <location>
        <begin position="1"/>
        <end position="17"/>
    </location>
</feature>
<dbReference type="RefSeq" id="WP_090191607.1">
    <property type="nucleotide sequence ID" value="NZ_CP072991.1"/>
</dbReference>
<evidence type="ECO:0000256" key="8">
    <source>
        <dbReference type="ARBA" id="ARBA00048572"/>
    </source>
</evidence>
<sequence>MNALAGKVALVLGVANAQSIAAGCAQAFADAGADVALTYQGAKARPFVEPVAAAVGAKLLLPLDVTVEGEMEAVFAAVQARWGHVDILVHSLAFCGADDLHGRVTDCSAAGFAQAMDISVHSLIRAARLAEPLMHAGGTILTMSYYGGEKVVDNYNIMGPVKAALEAVVRNLAVELGPRQIRVNALSPGPLRTRAGSGIAHFDALVDAARDRAPEQALVTVADVGDVAAMLASDGARCVTGEVVHIDGGLHVRA</sequence>
<evidence type="ECO:0000256" key="7">
    <source>
        <dbReference type="ARBA" id="ARBA00023160"/>
    </source>
</evidence>
<evidence type="ECO:0000256" key="3">
    <source>
        <dbReference type="ARBA" id="ARBA00022516"/>
    </source>
</evidence>
<dbReference type="PRINTS" id="PR00081">
    <property type="entry name" value="GDHRDH"/>
</dbReference>
<dbReference type="PROSITE" id="PS51257">
    <property type="entry name" value="PROKAR_LIPOPROTEIN"/>
    <property type="match status" value="1"/>
</dbReference>
<feature type="active site" description="Proton acceptor" evidence="10">
    <location>
        <position position="145"/>
    </location>
</feature>
<dbReference type="Gene3D" id="3.40.50.720">
    <property type="entry name" value="NAD(P)-binding Rossmann-like Domain"/>
    <property type="match status" value="1"/>
</dbReference>
<evidence type="ECO:0000256" key="12">
    <source>
        <dbReference type="SAM" id="SignalP"/>
    </source>
</evidence>
<dbReference type="PANTHER" id="PTHR43159:SF2">
    <property type="entry name" value="ENOYL-[ACYL-CARRIER-PROTEIN] REDUCTASE [NADH], CHLOROPLASTIC"/>
    <property type="match status" value="1"/>
</dbReference>
<comment type="pathway">
    <text evidence="1">Lipid metabolism; fatty acid biosynthesis.</text>
</comment>
<dbReference type="Pfam" id="PF13561">
    <property type="entry name" value="adh_short_C2"/>
    <property type="match status" value="1"/>
</dbReference>
<comment type="similarity">
    <text evidence="2 9">Belongs to the short-chain dehydrogenases/reductases (SDR) family. FabI subfamily.</text>
</comment>
<organism evidence="13 14">
    <name type="scientific">Loktanella salsilacus</name>
    <dbReference type="NCBI Taxonomy" id="195913"/>
    <lineage>
        <taxon>Bacteria</taxon>
        <taxon>Pseudomonadati</taxon>
        <taxon>Pseudomonadota</taxon>
        <taxon>Alphaproteobacteria</taxon>
        <taxon>Rhodobacterales</taxon>
        <taxon>Roseobacteraceae</taxon>
        <taxon>Loktanella</taxon>
    </lineage>
</organism>
<keyword evidence="5 9" id="KW-0560">Oxidoreductase</keyword>
<accession>A0A1I4IZZ6</accession>
<comment type="catalytic activity">
    <reaction evidence="8 9">
        <text>a 2,3-saturated acyl-[ACP] + NAD(+) = a (2E)-enoyl-[ACP] + NADH + H(+)</text>
        <dbReference type="Rhea" id="RHEA:10240"/>
        <dbReference type="Rhea" id="RHEA-COMP:9925"/>
        <dbReference type="Rhea" id="RHEA-COMP:9926"/>
        <dbReference type="ChEBI" id="CHEBI:15378"/>
        <dbReference type="ChEBI" id="CHEBI:57540"/>
        <dbReference type="ChEBI" id="CHEBI:57945"/>
        <dbReference type="ChEBI" id="CHEBI:78784"/>
        <dbReference type="ChEBI" id="CHEBI:78785"/>
        <dbReference type="EC" id="1.3.1.9"/>
    </reaction>
</comment>
<name>A0A1I4IZZ6_9RHOB</name>
<feature type="binding site" evidence="11">
    <location>
        <position position="13"/>
    </location>
    <ligand>
        <name>NAD(+)</name>
        <dbReference type="ChEBI" id="CHEBI:57540"/>
    </ligand>
</feature>
<dbReference type="STRING" id="195913.SAMN04488004_13121"/>
<dbReference type="OrthoDB" id="9803628at2"/>
<feature type="binding site" evidence="11">
    <location>
        <begin position="19"/>
        <end position="20"/>
    </location>
    <ligand>
        <name>NAD(+)</name>
        <dbReference type="ChEBI" id="CHEBI:57540"/>
    </ligand>
</feature>
<evidence type="ECO:0000256" key="1">
    <source>
        <dbReference type="ARBA" id="ARBA00005194"/>
    </source>
</evidence>
<keyword evidence="7 9" id="KW-0275">Fatty acid biosynthesis</keyword>
<evidence type="ECO:0000313" key="14">
    <source>
        <dbReference type="Proteomes" id="UP000199550"/>
    </source>
</evidence>
<dbReference type="EMBL" id="FOTF01000031">
    <property type="protein sequence ID" value="SFL59978.1"/>
    <property type="molecule type" value="Genomic_DNA"/>
</dbReference>
<dbReference type="GO" id="GO:0004318">
    <property type="term" value="F:enoyl-[acyl-carrier-protein] reductase (NADH) activity"/>
    <property type="evidence" value="ECO:0007669"/>
    <property type="project" value="UniProtKB-EC"/>
</dbReference>
<evidence type="ECO:0000256" key="4">
    <source>
        <dbReference type="ARBA" id="ARBA00022832"/>
    </source>
</evidence>
<dbReference type="PANTHER" id="PTHR43159">
    <property type="entry name" value="ENOYL-[ACYL-CARRIER-PROTEIN] REDUCTASE"/>
    <property type="match status" value="1"/>
</dbReference>
<feature type="chain" id="PRO_5011664742" description="Enoyl-[acyl-carrier-protein] reductase [NADH]" evidence="12">
    <location>
        <begin position="18"/>
        <end position="254"/>
    </location>
</feature>
<evidence type="ECO:0000256" key="5">
    <source>
        <dbReference type="ARBA" id="ARBA00023002"/>
    </source>
</evidence>
<evidence type="ECO:0000256" key="9">
    <source>
        <dbReference type="PIRNR" id="PIRNR000094"/>
    </source>
</evidence>
<dbReference type="NCBIfam" id="NF005717">
    <property type="entry name" value="PRK07533.1"/>
    <property type="match status" value="1"/>
</dbReference>
<keyword evidence="12" id="KW-0732">Signal</keyword>
<dbReference type="InterPro" id="IPR014358">
    <property type="entry name" value="Enoyl-ACP_Rdtase_NADH"/>
</dbReference>
<protein>
    <recommendedName>
        <fullName evidence="9">Enoyl-[acyl-carrier-protein] reductase [NADH]</fullName>
        <ecNumber evidence="9">1.3.1.9</ecNumber>
    </recommendedName>
</protein>
<keyword evidence="9 11" id="KW-0520">NAD</keyword>
<dbReference type="UniPathway" id="UPA00094"/>
<dbReference type="AlphaFoldDB" id="A0A1I4IZZ6"/>
<feature type="binding site" evidence="11">
    <location>
        <begin position="64"/>
        <end position="65"/>
    </location>
    <ligand>
        <name>NAD(+)</name>
        <dbReference type="ChEBI" id="CHEBI:57540"/>
    </ligand>
</feature>
<keyword evidence="3 9" id="KW-0444">Lipid biosynthesis</keyword>
<keyword evidence="6" id="KW-0443">Lipid metabolism</keyword>
<feature type="binding site" evidence="11">
    <location>
        <position position="92"/>
    </location>
    <ligand>
        <name>NAD(+)</name>
        <dbReference type="ChEBI" id="CHEBI:57540"/>
    </ligand>
</feature>
<keyword evidence="4" id="KW-0276">Fatty acid metabolism</keyword>
<reference evidence="13 14" key="1">
    <citation type="submission" date="2016-10" db="EMBL/GenBank/DDBJ databases">
        <authorList>
            <person name="de Groot N.N."/>
        </authorList>
    </citation>
    <scope>NUCLEOTIDE SEQUENCE [LARGE SCALE GENOMIC DNA]</scope>
    <source>
        <strain evidence="13 14">DSM 16199</strain>
    </source>
</reference>
<dbReference type="Proteomes" id="UP000199550">
    <property type="component" value="Unassembled WGS sequence"/>
</dbReference>
<evidence type="ECO:0000256" key="6">
    <source>
        <dbReference type="ARBA" id="ARBA00023098"/>
    </source>
</evidence>
<dbReference type="GO" id="GO:0006633">
    <property type="term" value="P:fatty acid biosynthetic process"/>
    <property type="evidence" value="ECO:0007669"/>
    <property type="project" value="UniProtKB-UniPathway"/>
</dbReference>
<feature type="binding site" evidence="11">
    <location>
        <position position="40"/>
    </location>
    <ligand>
        <name>NAD(+)</name>
        <dbReference type="ChEBI" id="CHEBI:57540"/>
    </ligand>
</feature>
<dbReference type="InterPro" id="IPR036291">
    <property type="entry name" value="NAD(P)-bd_dom_sf"/>
</dbReference>
<dbReference type="SUPFAM" id="SSF51735">
    <property type="entry name" value="NAD(P)-binding Rossmann-fold domains"/>
    <property type="match status" value="1"/>
</dbReference>
<evidence type="ECO:0000256" key="2">
    <source>
        <dbReference type="ARBA" id="ARBA00009233"/>
    </source>
</evidence>
<keyword evidence="14" id="KW-1185">Reference proteome</keyword>
<evidence type="ECO:0000256" key="10">
    <source>
        <dbReference type="PIRSR" id="PIRSR000094-1"/>
    </source>
</evidence>
<evidence type="ECO:0000256" key="11">
    <source>
        <dbReference type="PIRSR" id="PIRSR000094-3"/>
    </source>
</evidence>
<feature type="active site" description="Proton acceptor" evidence="10">
    <location>
        <position position="155"/>
    </location>
</feature>